<comment type="caution">
    <text evidence="1">The sequence shown here is derived from an EMBL/GenBank/DDBJ whole genome shotgun (WGS) entry which is preliminary data.</text>
</comment>
<dbReference type="SUPFAM" id="SSF55331">
    <property type="entry name" value="Tautomerase/MIF"/>
    <property type="match status" value="1"/>
</dbReference>
<dbReference type="EMBL" id="BSOR01000035">
    <property type="protein sequence ID" value="GLR64562.1"/>
    <property type="molecule type" value="Genomic_DNA"/>
</dbReference>
<dbReference type="PANTHER" id="PTHR38460:SF1">
    <property type="entry name" value="TAUTOMERASE YOLI-RELATED"/>
    <property type="match status" value="1"/>
</dbReference>
<name>A0ABQ5ZYX8_9GAMM</name>
<sequence length="131" mass="14724">MPSALIETRQNYSPEIEIGIMDAVHSALCEAFKITPTDKNIRLLVHEPHRFVYPTGHEQPETYTHISIDCFAGRTIQAKRLLYKAIVKNLSCYGIPAKNIKILLREITTENWGVRGGQAACDVDLGFNLNV</sequence>
<accession>A0ABQ5ZYX8</accession>
<dbReference type="PANTHER" id="PTHR38460">
    <property type="entry name" value="TAUTOMERASE YOLI-RELATED"/>
    <property type="match status" value="1"/>
</dbReference>
<dbReference type="Gene3D" id="3.30.429.10">
    <property type="entry name" value="Macrophage Migration Inhibitory Factor"/>
    <property type="match status" value="1"/>
</dbReference>
<dbReference type="RefSeq" id="WP_027851245.1">
    <property type="nucleotide sequence ID" value="NZ_BSOR01000035.1"/>
</dbReference>
<organism evidence="1 2">
    <name type="scientific">Marinospirillum insulare</name>
    <dbReference type="NCBI Taxonomy" id="217169"/>
    <lineage>
        <taxon>Bacteria</taxon>
        <taxon>Pseudomonadati</taxon>
        <taxon>Pseudomonadota</taxon>
        <taxon>Gammaproteobacteria</taxon>
        <taxon>Oceanospirillales</taxon>
        <taxon>Oceanospirillaceae</taxon>
        <taxon>Marinospirillum</taxon>
    </lineage>
</organism>
<evidence type="ECO:0000313" key="1">
    <source>
        <dbReference type="EMBL" id="GLR64562.1"/>
    </source>
</evidence>
<reference evidence="2" key="1">
    <citation type="journal article" date="2019" name="Int. J. Syst. Evol. Microbiol.">
        <title>The Global Catalogue of Microorganisms (GCM) 10K type strain sequencing project: providing services to taxonomists for standard genome sequencing and annotation.</title>
        <authorList>
            <consortium name="The Broad Institute Genomics Platform"/>
            <consortium name="The Broad Institute Genome Sequencing Center for Infectious Disease"/>
            <person name="Wu L."/>
            <person name="Ma J."/>
        </authorList>
    </citation>
    <scope>NUCLEOTIDE SEQUENCE [LARGE SCALE GENOMIC DNA]</scope>
    <source>
        <strain evidence="2">NBRC 100033</strain>
    </source>
</reference>
<proteinExistence type="predicted"/>
<gene>
    <name evidence="1" type="ORF">GCM10007878_20000</name>
</gene>
<dbReference type="Proteomes" id="UP001156682">
    <property type="component" value="Unassembled WGS sequence"/>
</dbReference>
<evidence type="ECO:0000313" key="2">
    <source>
        <dbReference type="Proteomes" id="UP001156682"/>
    </source>
</evidence>
<dbReference type="InterPro" id="IPR037479">
    <property type="entry name" value="Tauto_MSAD"/>
</dbReference>
<dbReference type="InterPro" id="IPR014347">
    <property type="entry name" value="Tautomerase/MIF_sf"/>
</dbReference>
<dbReference type="Pfam" id="PF14552">
    <property type="entry name" value="Tautomerase_2"/>
    <property type="match status" value="1"/>
</dbReference>
<keyword evidence="2" id="KW-1185">Reference proteome</keyword>
<protein>
    <submittedName>
        <fullName evidence="1">Tautomerase</fullName>
    </submittedName>
</protein>